<accession>H2ZC31</accession>
<evidence type="ECO:0000313" key="3">
    <source>
        <dbReference type="Proteomes" id="UP000007875"/>
    </source>
</evidence>
<sequence>MQPPSQNYHYPPQGAATQGIPPHGGAMYNQPGYGQHAAPGGNVTYTNGGGLQTTKQTPPATSGSLPSQQPPVSSMNGYYNGHQYQQNNPYAAPPSSAPQVSAPYNGMPPQPTTHAKHQRTIRDEPVDNELPTAKPATTYIRPATIQRLPPSSSCFW</sequence>
<dbReference type="AlphaFoldDB" id="H2ZC31"/>
<reference evidence="2" key="2">
    <citation type="submission" date="2025-08" db="UniProtKB">
        <authorList>
            <consortium name="Ensembl"/>
        </authorList>
    </citation>
    <scope>IDENTIFICATION</scope>
</reference>
<organism evidence="2 3">
    <name type="scientific">Ciona savignyi</name>
    <name type="common">Pacific transparent sea squirt</name>
    <dbReference type="NCBI Taxonomy" id="51511"/>
    <lineage>
        <taxon>Eukaryota</taxon>
        <taxon>Metazoa</taxon>
        <taxon>Chordata</taxon>
        <taxon>Tunicata</taxon>
        <taxon>Ascidiacea</taxon>
        <taxon>Phlebobranchia</taxon>
        <taxon>Cionidae</taxon>
        <taxon>Ciona</taxon>
    </lineage>
</organism>
<reference evidence="2" key="3">
    <citation type="submission" date="2025-09" db="UniProtKB">
        <authorList>
            <consortium name="Ensembl"/>
        </authorList>
    </citation>
    <scope>IDENTIFICATION</scope>
</reference>
<protein>
    <submittedName>
        <fullName evidence="2">Uncharacterized protein</fullName>
    </submittedName>
</protein>
<dbReference type="Proteomes" id="UP000007875">
    <property type="component" value="Unassembled WGS sequence"/>
</dbReference>
<evidence type="ECO:0000256" key="1">
    <source>
        <dbReference type="SAM" id="MobiDB-lite"/>
    </source>
</evidence>
<keyword evidence="3" id="KW-1185">Reference proteome</keyword>
<dbReference type="GeneTree" id="ENSGT00950000182924"/>
<name>H2ZC31_CIOSA</name>
<dbReference type="HOGENOM" id="CLU_1685955_0_0_1"/>
<dbReference type="Ensembl" id="ENSCSAVT00000015321.1">
    <property type="protein sequence ID" value="ENSCSAVP00000015147.1"/>
    <property type="gene ID" value="ENSCSAVG00000008880.1"/>
</dbReference>
<feature type="compositionally biased region" description="Polar residues" evidence="1">
    <location>
        <begin position="52"/>
        <end position="89"/>
    </location>
</feature>
<evidence type="ECO:0000313" key="2">
    <source>
        <dbReference type="Ensembl" id="ENSCSAVP00000015147.1"/>
    </source>
</evidence>
<reference evidence="3" key="1">
    <citation type="submission" date="2003-08" db="EMBL/GenBank/DDBJ databases">
        <authorList>
            <person name="Birren B."/>
            <person name="Nusbaum C."/>
            <person name="Abebe A."/>
            <person name="Abouelleil A."/>
            <person name="Adekoya E."/>
            <person name="Ait-zahra M."/>
            <person name="Allen N."/>
            <person name="Allen T."/>
            <person name="An P."/>
            <person name="Anderson M."/>
            <person name="Anderson S."/>
            <person name="Arachchi H."/>
            <person name="Armbruster J."/>
            <person name="Bachantsang P."/>
            <person name="Baldwin J."/>
            <person name="Barry A."/>
            <person name="Bayul T."/>
            <person name="Blitshsteyn B."/>
            <person name="Bloom T."/>
            <person name="Blye J."/>
            <person name="Boguslavskiy L."/>
            <person name="Borowsky M."/>
            <person name="Boukhgalter B."/>
            <person name="Brunache A."/>
            <person name="Butler J."/>
            <person name="Calixte N."/>
            <person name="Calvo S."/>
            <person name="Camarata J."/>
            <person name="Campo K."/>
            <person name="Chang J."/>
            <person name="Cheshatsang Y."/>
            <person name="Citroen M."/>
            <person name="Collymore A."/>
            <person name="Considine T."/>
            <person name="Cook A."/>
            <person name="Cooke P."/>
            <person name="Corum B."/>
            <person name="Cuomo C."/>
            <person name="David R."/>
            <person name="Dawoe T."/>
            <person name="Degray S."/>
            <person name="Dodge S."/>
            <person name="Dooley K."/>
            <person name="Dorje P."/>
            <person name="Dorjee K."/>
            <person name="Dorris L."/>
            <person name="Duffey N."/>
            <person name="Dupes A."/>
            <person name="Elkins T."/>
            <person name="Engels R."/>
            <person name="Erickson J."/>
            <person name="Farina A."/>
            <person name="Faro S."/>
            <person name="Ferreira P."/>
            <person name="Fischer H."/>
            <person name="Fitzgerald M."/>
            <person name="Foley K."/>
            <person name="Gage D."/>
            <person name="Galagan J."/>
            <person name="Gearin G."/>
            <person name="Gnerre S."/>
            <person name="Gnirke A."/>
            <person name="Goyette A."/>
            <person name="Graham J."/>
            <person name="Grandbois E."/>
            <person name="Gyaltsen K."/>
            <person name="Hafez N."/>
            <person name="Hagopian D."/>
            <person name="Hagos B."/>
            <person name="Hall J."/>
            <person name="Hatcher B."/>
            <person name="Heller A."/>
            <person name="Higgins H."/>
            <person name="Honan T."/>
            <person name="Horn A."/>
            <person name="Houde N."/>
            <person name="Hughes L."/>
            <person name="Hulme W."/>
            <person name="Husby E."/>
            <person name="Iliev I."/>
            <person name="Jaffe D."/>
            <person name="Jones C."/>
            <person name="Kamal M."/>
            <person name="Kamat A."/>
            <person name="Kamvysselis M."/>
            <person name="Karlsson E."/>
            <person name="Kells C."/>
            <person name="Kieu A."/>
            <person name="Kisner P."/>
            <person name="Kodira C."/>
            <person name="Kulbokas E."/>
            <person name="Labutti K."/>
            <person name="Lama D."/>
            <person name="Landers T."/>
            <person name="Leger J."/>
            <person name="Levine S."/>
            <person name="Lewis D."/>
            <person name="Lewis T."/>
            <person name="Lindblad-toh K."/>
            <person name="Liu X."/>
            <person name="Lokyitsang T."/>
            <person name="Lokyitsang Y."/>
            <person name="Lucien O."/>
            <person name="Lui A."/>
            <person name="Ma L.J."/>
            <person name="Mabbitt R."/>
            <person name="Macdonald J."/>
            <person name="Maclean C."/>
            <person name="Major J."/>
            <person name="Manning J."/>
            <person name="Marabella R."/>
            <person name="Maru K."/>
            <person name="Matthews C."/>
            <person name="Mauceli E."/>
            <person name="Mccarthy M."/>
            <person name="Mcdonough S."/>
            <person name="Mcghee T."/>
            <person name="Meldrim J."/>
            <person name="Meneus L."/>
            <person name="Mesirov J."/>
            <person name="Mihalev A."/>
            <person name="Mihova T."/>
            <person name="Mikkelsen T."/>
            <person name="Mlenga V."/>
            <person name="Moru K."/>
            <person name="Mozes J."/>
            <person name="Mulrain L."/>
            <person name="Munson G."/>
            <person name="Naylor J."/>
            <person name="Newes C."/>
            <person name="Nguyen C."/>
            <person name="Nguyen N."/>
            <person name="Nguyen T."/>
            <person name="Nicol R."/>
            <person name="Nielsen C."/>
            <person name="Nizzari M."/>
            <person name="Norbu C."/>
            <person name="Norbu N."/>
            <person name="O'donnell P."/>
            <person name="Okoawo O."/>
            <person name="O'leary S."/>
            <person name="Omotosho B."/>
            <person name="O'neill K."/>
            <person name="Osman S."/>
            <person name="Parker S."/>
            <person name="Perrin D."/>
            <person name="Phunkhang P."/>
            <person name="Piqani B."/>
            <person name="Purcell S."/>
            <person name="Rachupka T."/>
            <person name="Ramasamy U."/>
            <person name="Rameau R."/>
            <person name="Ray V."/>
            <person name="Raymond C."/>
            <person name="Retta R."/>
            <person name="Richardson S."/>
            <person name="Rise C."/>
            <person name="Rodriguez J."/>
            <person name="Rogers J."/>
            <person name="Rogov P."/>
            <person name="Rutman M."/>
            <person name="Schupbach R."/>
            <person name="Seaman C."/>
            <person name="Settipalli S."/>
            <person name="Sharpe T."/>
            <person name="Sheridan J."/>
            <person name="Sherpa N."/>
            <person name="Shi J."/>
            <person name="Smirnov S."/>
            <person name="Smith C."/>
            <person name="Sougnez C."/>
            <person name="Spencer B."/>
            <person name="Stalker J."/>
            <person name="Stange-thomann N."/>
            <person name="Stavropoulos S."/>
            <person name="Stetson K."/>
            <person name="Stone C."/>
            <person name="Stone S."/>
            <person name="Stubbs M."/>
            <person name="Talamas J."/>
            <person name="Tchuinga P."/>
            <person name="Tenzing P."/>
            <person name="Tesfaye S."/>
            <person name="Theodore J."/>
            <person name="Thoulutsang Y."/>
            <person name="Topham K."/>
            <person name="Towey S."/>
            <person name="Tsamla T."/>
            <person name="Tsomo N."/>
            <person name="Vallee D."/>
            <person name="Vassiliev H."/>
            <person name="Venkataraman V."/>
            <person name="Vinson J."/>
            <person name="Vo A."/>
            <person name="Wade C."/>
            <person name="Wang S."/>
            <person name="Wangchuk T."/>
            <person name="Wangdi T."/>
            <person name="Whittaker C."/>
            <person name="Wilkinson J."/>
            <person name="Wu Y."/>
            <person name="Wyman D."/>
            <person name="Yadav S."/>
            <person name="Yang S."/>
            <person name="Yang X."/>
            <person name="Yeager S."/>
            <person name="Yee E."/>
            <person name="Young G."/>
            <person name="Zainoun J."/>
            <person name="Zembeck L."/>
            <person name="Zimmer A."/>
            <person name="Zody M."/>
            <person name="Lander E."/>
        </authorList>
    </citation>
    <scope>NUCLEOTIDE SEQUENCE [LARGE SCALE GENOMIC DNA]</scope>
</reference>
<proteinExistence type="predicted"/>
<feature type="region of interest" description="Disordered" evidence="1">
    <location>
        <begin position="1"/>
        <end position="156"/>
    </location>
</feature>